<evidence type="ECO:0000256" key="2">
    <source>
        <dbReference type="ARBA" id="ARBA00022801"/>
    </source>
</evidence>
<name>A0A1L3GPG6_9BACT</name>
<dbReference type="AlphaFoldDB" id="A0A1L3GPG6"/>
<dbReference type="STRING" id="1842532.A7E78_08335"/>
<evidence type="ECO:0000256" key="1">
    <source>
        <dbReference type="ARBA" id="ARBA00022670"/>
    </source>
</evidence>
<accession>A0A1L3GPG6</accession>
<keyword evidence="1" id="KW-0645">Protease</keyword>
<protein>
    <submittedName>
        <fullName evidence="5">Peptidase U32</fullName>
    </submittedName>
</protein>
<sequence>MRHPELLAPAGDLEKLEMALAYGADAVYLGGDHFGLRAFAGNFGLAQLKEAKDLVHAAGKKLYLTLNAYLRPAEQAELSHYLEELRALDLDAYIVADPGVLATVRRVDPGRELHLSTQANTTSGTAAEFWRTAGVRRVNLARELTLEEIRRVRDTTTAELEVFIHGAQCVAYSGRCLLSAALVDRSANSGLCAQSCRWKYALVEETRPGEYMPVEEDSRGSYILNSKDLCLIDYLPQLVDAGVDSLKIEGRMKGCYYVAAVTRVYRAALDCYLADPASYRCDPSWRQELEKVSHRPYGSGFLTEAGNAQVHSGDSIYRRSHDFVGVVRSVSEDGRGVVEGRNRFFPGEELELIGPGMRQGSFCVGSLASEKEQPLTVAQPNSQIVMHLPTGTQPGDLLRRQVAAKKG</sequence>
<evidence type="ECO:0000259" key="4">
    <source>
        <dbReference type="Pfam" id="PF16325"/>
    </source>
</evidence>
<keyword evidence="2" id="KW-0378">Hydrolase</keyword>
<keyword evidence="6" id="KW-1185">Reference proteome</keyword>
<dbReference type="InterPro" id="IPR032525">
    <property type="entry name" value="Peptidase_U32_C"/>
</dbReference>
<feature type="domain" description="Peptidase family U32 C-terminal" evidence="4">
    <location>
        <begin position="319"/>
        <end position="399"/>
    </location>
</feature>
<organism evidence="5 6">
    <name type="scientific">Syntrophotalea acetylenivorans</name>
    <dbReference type="NCBI Taxonomy" id="1842532"/>
    <lineage>
        <taxon>Bacteria</taxon>
        <taxon>Pseudomonadati</taxon>
        <taxon>Thermodesulfobacteriota</taxon>
        <taxon>Desulfuromonadia</taxon>
        <taxon>Desulfuromonadales</taxon>
        <taxon>Syntrophotaleaceae</taxon>
        <taxon>Syntrophotalea</taxon>
    </lineage>
</organism>
<dbReference type="Pfam" id="PF16325">
    <property type="entry name" value="Peptidase_U32_C"/>
    <property type="match status" value="1"/>
</dbReference>
<dbReference type="Gene3D" id="2.40.30.10">
    <property type="entry name" value="Translation factors"/>
    <property type="match status" value="1"/>
</dbReference>
<dbReference type="GO" id="GO:0006508">
    <property type="term" value="P:proteolysis"/>
    <property type="evidence" value="ECO:0007669"/>
    <property type="project" value="UniProtKB-KW"/>
</dbReference>
<dbReference type="PANTHER" id="PTHR30217:SF6">
    <property type="entry name" value="TRNA HYDROXYLATION PROTEIN P"/>
    <property type="match status" value="1"/>
</dbReference>
<dbReference type="EMBL" id="CP015519">
    <property type="protein sequence ID" value="APG27841.1"/>
    <property type="molecule type" value="Genomic_DNA"/>
</dbReference>
<dbReference type="InterPro" id="IPR051454">
    <property type="entry name" value="RNA/ubiquinone_mod_enzymes"/>
</dbReference>
<dbReference type="KEGG" id="pef:A7E78_08335"/>
<reference evidence="5 6" key="1">
    <citation type="journal article" date="2017" name="Genome Announc.">
        <title>Complete Genome Sequences of Two Acetylene-Fermenting Pelobacter acetylenicus Strains.</title>
        <authorList>
            <person name="Sutton J.M."/>
            <person name="Baesman S.M."/>
            <person name="Fierst J.L."/>
            <person name="Poret-Peterson A.T."/>
            <person name="Oremland R.S."/>
            <person name="Dunlap D.S."/>
            <person name="Akob D.M."/>
        </authorList>
    </citation>
    <scope>NUCLEOTIDE SEQUENCE [LARGE SCALE GENOMIC DNA]</scope>
    <source>
        <strain evidence="5 6">SFB93</strain>
    </source>
</reference>
<evidence type="ECO:0000313" key="5">
    <source>
        <dbReference type="EMBL" id="APG27841.1"/>
    </source>
</evidence>
<evidence type="ECO:0000256" key="3">
    <source>
        <dbReference type="ARBA" id="ARBA00038374"/>
    </source>
</evidence>
<dbReference type="OrthoDB" id="9807498at2"/>
<dbReference type="InterPro" id="IPR001539">
    <property type="entry name" value="Peptidase_U32"/>
</dbReference>
<evidence type="ECO:0000313" key="6">
    <source>
        <dbReference type="Proteomes" id="UP000182517"/>
    </source>
</evidence>
<dbReference type="PANTHER" id="PTHR30217">
    <property type="entry name" value="PEPTIDASE U32 FAMILY"/>
    <property type="match status" value="1"/>
</dbReference>
<dbReference type="RefSeq" id="WP_072283805.1">
    <property type="nucleotide sequence ID" value="NZ_CP015519.1"/>
</dbReference>
<dbReference type="GO" id="GO:0008233">
    <property type="term" value="F:peptidase activity"/>
    <property type="evidence" value="ECO:0007669"/>
    <property type="project" value="UniProtKB-KW"/>
</dbReference>
<comment type="similarity">
    <text evidence="3">Belongs to the peptidase U32 family.</text>
</comment>
<dbReference type="Pfam" id="PF01136">
    <property type="entry name" value="Peptidase_U32"/>
    <property type="match status" value="1"/>
</dbReference>
<proteinExistence type="inferred from homology"/>
<gene>
    <name evidence="5" type="ORF">A7E78_08335</name>
</gene>
<dbReference type="Proteomes" id="UP000182517">
    <property type="component" value="Chromosome"/>
</dbReference>